<evidence type="ECO:0000256" key="2">
    <source>
        <dbReference type="SAM" id="Phobius"/>
    </source>
</evidence>
<feature type="transmembrane region" description="Helical" evidence="2">
    <location>
        <begin position="21"/>
        <end position="40"/>
    </location>
</feature>
<keyword evidence="2" id="KW-0472">Membrane</keyword>
<feature type="transmembrane region" description="Helical" evidence="2">
    <location>
        <begin position="197"/>
        <end position="216"/>
    </location>
</feature>
<evidence type="ECO:0000313" key="3">
    <source>
        <dbReference type="EMBL" id="MFE1355422.1"/>
    </source>
</evidence>
<feature type="compositionally biased region" description="Basic and acidic residues" evidence="1">
    <location>
        <begin position="158"/>
        <end position="178"/>
    </location>
</feature>
<keyword evidence="4" id="KW-1185">Reference proteome</keyword>
<feature type="region of interest" description="Disordered" evidence="1">
    <location>
        <begin position="150"/>
        <end position="181"/>
    </location>
</feature>
<gene>
    <name evidence="3" type="ORF">ACFW6T_25870</name>
</gene>
<protein>
    <submittedName>
        <fullName evidence="3">Uncharacterized protein</fullName>
    </submittedName>
</protein>
<accession>A0ABW6GRN3</accession>
<comment type="caution">
    <text evidence="3">The sequence shown here is derived from an EMBL/GenBank/DDBJ whole genome shotgun (WGS) entry which is preliminary data.</text>
</comment>
<feature type="transmembrane region" description="Helical" evidence="2">
    <location>
        <begin position="70"/>
        <end position="89"/>
    </location>
</feature>
<dbReference type="Proteomes" id="UP001599542">
    <property type="component" value="Unassembled WGS sequence"/>
</dbReference>
<reference evidence="3 4" key="1">
    <citation type="submission" date="2024-09" db="EMBL/GenBank/DDBJ databases">
        <title>The Natural Products Discovery Center: Release of the First 8490 Sequenced Strains for Exploring Actinobacteria Biosynthetic Diversity.</title>
        <authorList>
            <person name="Kalkreuter E."/>
            <person name="Kautsar S.A."/>
            <person name="Yang D."/>
            <person name="Bader C.D."/>
            <person name="Teijaro C.N."/>
            <person name="Fluegel L."/>
            <person name="Davis C.M."/>
            <person name="Simpson J.R."/>
            <person name="Lauterbach L."/>
            <person name="Steele A.D."/>
            <person name="Gui C."/>
            <person name="Meng S."/>
            <person name="Li G."/>
            <person name="Viehrig K."/>
            <person name="Ye F."/>
            <person name="Su P."/>
            <person name="Kiefer A.F."/>
            <person name="Nichols A."/>
            <person name="Cepeda A.J."/>
            <person name="Yan W."/>
            <person name="Fan B."/>
            <person name="Jiang Y."/>
            <person name="Adhikari A."/>
            <person name="Zheng C.-J."/>
            <person name="Schuster L."/>
            <person name="Cowan T.M."/>
            <person name="Smanski M.J."/>
            <person name="Chevrette M.G."/>
            <person name="De Carvalho L.P.S."/>
            <person name="Shen B."/>
        </authorList>
    </citation>
    <scope>NUCLEOTIDE SEQUENCE [LARGE SCALE GENOMIC DNA]</scope>
    <source>
        <strain evidence="3 4">NPDC058753</strain>
    </source>
</reference>
<keyword evidence="2" id="KW-0812">Transmembrane</keyword>
<dbReference type="EMBL" id="JBHYPX010000060">
    <property type="protein sequence ID" value="MFE1355422.1"/>
    <property type="molecule type" value="Genomic_DNA"/>
</dbReference>
<proteinExistence type="predicted"/>
<evidence type="ECO:0000256" key="1">
    <source>
        <dbReference type="SAM" id="MobiDB-lite"/>
    </source>
</evidence>
<feature type="transmembrane region" description="Helical" evidence="2">
    <location>
        <begin position="101"/>
        <end position="124"/>
    </location>
</feature>
<name>A0ABW6GRN3_9ACTN</name>
<sequence>MARGTAEGRTELDRKGGPGHTVLLALLAAVPLVKIAWTVGGGSHTREVVTTMGVPNLGEVLVGMVTTRPLLGSLVAVVTSRVVFALFAARGAVPSGRSAGAAARTVALTLVNPLAMGVLCWVFYGPWWGLAVTLASLLLRQGLVQEYRAGRHPRRPGHPHDDPHDDARAGHPAERPAERPAAAPAPWRLRLVAAEQWAALLLTVLVLPVTAFAAALDGLAWDTVLRCEVAVGTHSEPSRLIELHREGNGVVGWDLHAREVVNGLGCVKEESLRVRPAWWNS</sequence>
<dbReference type="RefSeq" id="WP_380318296.1">
    <property type="nucleotide sequence ID" value="NZ_JBHYPW010000006.1"/>
</dbReference>
<keyword evidence="2" id="KW-1133">Transmembrane helix</keyword>
<evidence type="ECO:0000313" key="4">
    <source>
        <dbReference type="Proteomes" id="UP001599542"/>
    </source>
</evidence>
<organism evidence="3 4">
    <name type="scientific">Kitasatospora phosalacinea</name>
    <dbReference type="NCBI Taxonomy" id="2065"/>
    <lineage>
        <taxon>Bacteria</taxon>
        <taxon>Bacillati</taxon>
        <taxon>Actinomycetota</taxon>
        <taxon>Actinomycetes</taxon>
        <taxon>Kitasatosporales</taxon>
        <taxon>Streptomycetaceae</taxon>
        <taxon>Kitasatospora</taxon>
    </lineage>
</organism>